<gene>
    <name evidence="1" type="ORF">AVEN_98506_1</name>
</gene>
<dbReference type="AlphaFoldDB" id="A0A4Y2ESC3"/>
<accession>A0A4Y2ESC3</accession>
<comment type="caution">
    <text evidence="1">The sequence shown here is derived from an EMBL/GenBank/DDBJ whole genome shotgun (WGS) entry which is preliminary data.</text>
</comment>
<organism evidence="1 2">
    <name type="scientific">Araneus ventricosus</name>
    <name type="common">Orbweaver spider</name>
    <name type="synonym">Epeira ventricosa</name>
    <dbReference type="NCBI Taxonomy" id="182803"/>
    <lineage>
        <taxon>Eukaryota</taxon>
        <taxon>Metazoa</taxon>
        <taxon>Ecdysozoa</taxon>
        <taxon>Arthropoda</taxon>
        <taxon>Chelicerata</taxon>
        <taxon>Arachnida</taxon>
        <taxon>Araneae</taxon>
        <taxon>Araneomorphae</taxon>
        <taxon>Entelegynae</taxon>
        <taxon>Araneoidea</taxon>
        <taxon>Araneidae</taxon>
        <taxon>Araneus</taxon>
    </lineage>
</organism>
<dbReference type="EMBL" id="BGPR01000683">
    <property type="protein sequence ID" value="GBM31407.1"/>
    <property type="molecule type" value="Genomic_DNA"/>
</dbReference>
<protein>
    <submittedName>
        <fullName evidence="1">Uncharacterized protein</fullName>
    </submittedName>
</protein>
<dbReference type="Proteomes" id="UP000499080">
    <property type="component" value="Unassembled WGS sequence"/>
</dbReference>
<proteinExistence type="predicted"/>
<keyword evidence="2" id="KW-1185">Reference proteome</keyword>
<reference evidence="1 2" key="1">
    <citation type="journal article" date="2019" name="Sci. Rep.">
        <title>Orb-weaving spider Araneus ventricosus genome elucidates the spidroin gene catalogue.</title>
        <authorList>
            <person name="Kono N."/>
            <person name="Nakamura H."/>
            <person name="Ohtoshi R."/>
            <person name="Moran D.A.P."/>
            <person name="Shinohara A."/>
            <person name="Yoshida Y."/>
            <person name="Fujiwara M."/>
            <person name="Mori M."/>
            <person name="Tomita M."/>
            <person name="Arakawa K."/>
        </authorList>
    </citation>
    <scope>NUCLEOTIDE SEQUENCE [LARGE SCALE GENOMIC DNA]</scope>
</reference>
<sequence>MEENKETDDQDKENVILMEQTEEIDFDSFQQEMKADEIEPVTYLESPMADFSTKTLIWIDNDGYAGMKIHYSYVFRIHGIDDGEMNMTVLRNTIWAKSKFLME</sequence>
<name>A0A4Y2ESC3_ARAVE</name>
<evidence type="ECO:0000313" key="1">
    <source>
        <dbReference type="EMBL" id="GBM31407.1"/>
    </source>
</evidence>
<evidence type="ECO:0000313" key="2">
    <source>
        <dbReference type="Proteomes" id="UP000499080"/>
    </source>
</evidence>